<dbReference type="Gene3D" id="3.30.930.10">
    <property type="entry name" value="Bira Bifunctional Protein, Domain 2"/>
    <property type="match status" value="1"/>
</dbReference>
<accession>A0A845QZU5</accession>
<keyword evidence="6 14" id="KW-0547">Nucleotide-binding</keyword>
<dbReference type="InterPro" id="IPR018164">
    <property type="entry name" value="Ala-tRNA-synth_IIc_N"/>
</dbReference>
<feature type="coiled-coil region" evidence="15">
    <location>
        <begin position="726"/>
        <end position="760"/>
    </location>
</feature>
<dbReference type="GO" id="GO:0008270">
    <property type="term" value="F:zinc ion binding"/>
    <property type="evidence" value="ECO:0007669"/>
    <property type="project" value="UniProtKB-UniRule"/>
</dbReference>
<evidence type="ECO:0000256" key="11">
    <source>
        <dbReference type="ARBA" id="ARBA00023146"/>
    </source>
</evidence>
<dbReference type="SUPFAM" id="SSF101353">
    <property type="entry name" value="Putative anticodon-binding domain of alanyl-tRNA synthetase (AlaRS)"/>
    <property type="match status" value="1"/>
</dbReference>
<dbReference type="InterPro" id="IPR012947">
    <property type="entry name" value="tRNA_SAD"/>
</dbReference>
<dbReference type="InterPro" id="IPR018165">
    <property type="entry name" value="Ala-tRNA-synth_IIc_core"/>
</dbReference>
<dbReference type="GO" id="GO:0140096">
    <property type="term" value="F:catalytic activity, acting on a protein"/>
    <property type="evidence" value="ECO:0007669"/>
    <property type="project" value="UniProtKB-ARBA"/>
</dbReference>
<comment type="subcellular location">
    <subcellularLocation>
        <location evidence="1 14">Cytoplasm</location>
    </subcellularLocation>
</comment>
<feature type="binding site" evidence="14">
    <location>
        <position position="667"/>
    </location>
    <ligand>
        <name>Zn(2+)</name>
        <dbReference type="ChEBI" id="CHEBI:29105"/>
    </ligand>
</feature>
<comment type="caution">
    <text evidence="17">The sequence shown here is derived from an EMBL/GenBank/DDBJ whole genome shotgun (WGS) entry which is preliminary data.</text>
</comment>
<evidence type="ECO:0000259" key="16">
    <source>
        <dbReference type="PROSITE" id="PS50860"/>
    </source>
</evidence>
<evidence type="ECO:0000256" key="10">
    <source>
        <dbReference type="ARBA" id="ARBA00022917"/>
    </source>
</evidence>
<dbReference type="GO" id="GO:0016740">
    <property type="term" value="F:transferase activity"/>
    <property type="evidence" value="ECO:0007669"/>
    <property type="project" value="UniProtKB-ARBA"/>
</dbReference>
<dbReference type="PANTHER" id="PTHR11777:SF9">
    <property type="entry name" value="ALANINE--TRNA LIGASE, CYTOPLASMIC"/>
    <property type="match status" value="1"/>
</dbReference>
<evidence type="ECO:0000256" key="1">
    <source>
        <dbReference type="ARBA" id="ARBA00004496"/>
    </source>
</evidence>
<dbReference type="EC" id="6.1.1.7" evidence="14"/>
<dbReference type="SUPFAM" id="SSF55186">
    <property type="entry name" value="ThrRS/AlaRS common domain"/>
    <property type="match status" value="1"/>
</dbReference>
<dbReference type="InterPro" id="IPR009000">
    <property type="entry name" value="Transl_B-barrel_sf"/>
</dbReference>
<comment type="similarity">
    <text evidence="2 14">Belongs to the class-II aminoacyl-tRNA synthetase family.</text>
</comment>
<dbReference type="Proteomes" id="UP000467132">
    <property type="component" value="Unassembled WGS sequence"/>
</dbReference>
<dbReference type="Gene3D" id="3.10.310.40">
    <property type="match status" value="1"/>
</dbReference>
<comment type="domain">
    <text evidence="14">Consists of three domains; the N-terminal catalytic domain, the editing domain and the C-terminal C-Ala domain. The editing domain removes incorrectly charged amino acids, while the C-Ala domain, along with tRNA(Ala), serves as a bridge to cooperatively bring together the editing and aminoacylation centers thus stimulating deacylation of misacylated tRNAs.</text>
</comment>
<evidence type="ECO:0000256" key="5">
    <source>
        <dbReference type="ARBA" id="ARBA00022723"/>
    </source>
</evidence>
<evidence type="ECO:0000256" key="6">
    <source>
        <dbReference type="ARBA" id="ARBA00022741"/>
    </source>
</evidence>
<dbReference type="AlphaFoldDB" id="A0A845QZU5"/>
<dbReference type="GO" id="GO:0002161">
    <property type="term" value="F:aminoacyl-tRNA deacylase activity"/>
    <property type="evidence" value="ECO:0007669"/>
    <property type="project" value="TreeGrafter"/>
</dbReference>
<dbReference type="GO" id="GO:0006419">
    <property type="term" value="P:alanyl-tRNA aminoacylation"/>
    <property type="evidence" value="ECO:0007669"/>
    <property type="project" value="UniProtKB-UniRule"/>
</dbReference>
<dbReference type="GO" id="GO:0000049">
    <property type="term" value="F:tRNA binding"/>
    <property type="evidence" value="ECO:0007669"/>
    <property type="project" value="UniProtKB-KW"/>
</dbReference>
<evidence type="ECO:0000256" key="15">
    <source>
        <dbReference type="SAM" id="Coils"/>
    </source>
</evidence>
<dbReference type="InterPro" id="IPR018162">
    <property type="entry name" value="Ala-tRNA-ligase_IIc_anticod-bd"/>
</dbReference>
<dbReference type="FunFam" id="2.40.30.130:FF:000001">
    <property type="entry name" value="Alanine--tRNA ligase"/>
    <property type="match status" value="1"/>
</dbReference>
<feature type="binding site" evidence="14">
    <location>
        <position position="671"/>
    </location>
    <ligand>
        <name>Zn(2+)</name>
        <dbReference type="ChEBI" id="CHEBI:29105"/>
    </ligand>
</feature>
<dbReference type="FunFam" id="3.30.980.10:FF:000004">
    <property type="entry name" value="Alanine--tRNA ligase, cytoplasmic"/>
    <property type="match status" value="1"/>
</dbReference>
<dbReference type="InterPro" id="IPR002318">
    <property type="entry name" value="Ala-tRNA-lgiase_IIc"/>
</dbReference>
<feature type="binding site" evidence="14">
    <location>
        <position position="565"/>
    </location>
    <ligand>
        <name>Zn(2+)</name>
        <dbReference type="ChEBI" id="CHEBI:29105"/>
    </ligand>
</feature>
<feature type="binding site" evidence="14">
    <location>
        <position position="569"/>
    </location>
    <ligand>
        <name>Zn(2+)</name>
        <dbReference type="ChEBI" id="CHEBI:29105"/>
    </ligand>
</feature>
<dbReference type="Gene3D" id="2.40.30.130">
    <property type="match status" value="1"/>
</dbReference>
<dbReference type="InterPro" id="IPR050058">
    <property type="entry name" value="Ala-tRNA_ligase"/>
</dbReference>
<evidence type="ECO:0000256" key="7">
    <source>
        <dbReference type="ARBA" id="ARBA00022833"/>
    </source>
</evidence>
<dbReference type="CDD" id="cd00673">
    <property type="entry name" value="AlaRS_core"/>
    <property type="match status" value="1"/>
</dbReference>
<comment type="catalytic activity">
    <reaction evidence="13 14">
        <text>tRNA(Ala) + L-alanine + ATP = L-alanyl-tRNA(Ala) + AMP + diphosphate</text>
        <dbReference type="Rhea" id="RHEA:12540"/>
        <dbReference type="Rhea" id="RHEA-COMP:9657"/>
        <dbReference type="Rhea" id="RHEA-COMP:9923"/>
        <dbReference type="ChEBI" id="CHEBI:30616"/>
        <dbReference type="ChEBI" id="CHEBI:33019"/>
        <dbReference type="ChEBI" id="CHEBI:57972"/>
        <dbReference type="ChEBI" id="CHEBI:78442"/>
        <dbReference type="ChEBI" id="CHEBI:78497"/>
        <dbReference type="ChEBI" id="CHEBI:456215"/>
        <dbReference type="EC" id="6.1.1.7"/>
    </reaction>
</comment>
<evidence type="ECO:0000256" key="13">
    <source>
        <dbReference type="ARBA" id="ARBA00048300"/>
    </source>
</evidence>
<keyword evidence="11 14" id="KW-0030">Aminoacyl-tRNA synthetase</keyword>
<dbReference type="RefSeq" id="WP_160197198.1">
    <property type="nucleotide sequence ID" value="NZ_QXXA01000007.1"/>
</dbReference>
<reference evidence="17 18" key="1">
    <citation type="submission" date="2018-08" db="EMBL/GenBank/DDBJ databases">
        <title>Murine metabolic-syndrome-specific gut microbial biobank.</title>
        <authorList>
            <person name="Liu C."/>
        </authorList>
    </citation>
    <scope>NUCLEOTIDE SEQUENCE [LARGE SCALE GENOMIC DNA]</scope>
    <source>
        <strain evidence="17 18">583</strain>
    </source>
</reference>
<dbReference type="Gene3D" id="6.10.250.550">
    <property type="match status" value="1"/>
</dbReference>
<dbReference type="PROSITE" id="PS50860">
    <property type="entry name" value="AA_TRNA_LIGASE_II_ALA"/>
    <property type="match status" value="1"/>
</dbReference>
<dbReference type="InterPro" id="IPR023033">
    <property type="entry name" value="Ala_tRNA_ligase_euk/bac"/>
</dbReference>
<keyword evidence="8 14" id="KW-0067">ATP-binding</keyword>
<evidence type="ECO:0000256" key="4">
    <source>
        <dbReference type="ARBA" id="ARBA00022598"/>
    </source>
</evidence>
<dbReference type="FunFam" id="3.30.54.20:FF:000001">
    <property type="entry name" value="Alanine--tRNA ligase"/>
    <property type="match status" value="1"/>
</dbReference>
<evidence type="ECO:0000313" key="17">
    <source>
        <dbReference type="EMBL" id="NBI06718.1"/>
    </source>
</evidence>
<dbReference type="FunFam" id="3.10.310.40:FF:000001">
    <property type="entry name" value="Alanine--tRNA ligase"/>
    <property type="match status" value="1"/>
</dbReference>
<evidence type="ECO:0000256" key="12">
    <source>
        <dbReference type="ARBA" id="ARBA00024779"/>
    </source>
</evidence>
<evidence type="ECO:0000256" key="14">
    <source>
        <dbReference type="HAMAP-Rule" id="MF_00036"/>
    </source>
</evidence>
<evidence type="ECO:0000256" key="9">
    <source>
        <dbReference type="ARBA" id="ARBA00022884"/>
    </source>
</evidence>
<keyword evidence="18" id="KW-1185">Reference proteome</keyword>
<evidence type="ECO:0000313" key="18">
    <source>
        <dbReference type="Proteomes" id="UP000467132"/>
    </source>
</evidence>
<keyword evidence="15" id="KW-0175">Coiled coil</keyword>
<comment type="function">
    <text evidence="12 14">Catalyzes the attachment of alanine to tRNA(Ala) in a two-step reaction: alanine is first activated by ATP to form Ala-AMP and then transferred to the acceptor end of tRNA(Ala). Also edits incorrectly charged Ser-tRNA(Ala) and Gly-tRNA(Ala) via its editing domain.</text>
</comment>
<keyword evidence="14" id="KW-0963">Cytoplasm</keyword>
<dbReference type="InterPro" id="IPR018163">
    <property type="entry name" value="Thr/Ala-tRNA-synth_IIc_edit"/>
</dbReference>
<dbReference type="Pfam" id="PF01411">
    <property type="entry name" value="tRNA-synt_2c"/>
    <property type="match status" value="1"/>
</dbReference>
<dbReference type="PANTHER" id="PTHR11777">
    <property type="entry name" value="ALANYL-TRNA SYNTHETASE"/>
    <property type="match status" value="1"/>
</dbReference>
<dbReference type="InterPro" id="IPR045864">
    <property type="entry name" value="aa-tRNA-synth_II/BPL/LPL"/>
</dbReference>
<protein>
    <recommendedName>
        <fullName evidence="14">Alanine--tRNA ligase</fullName>
        <ecNumber evidence="14">6.1.1.7</ecNumber>
    </recommendedName>
    <alternativeName>
        <fullName evidence="14">Alanyl-tRNA synthetase</fullName>
        <shortName evidence="14">AlaRS</shortName>
    </alternativeName>
</protein>
<organism evidence="17 18">
    <name type="scientific">Senegalia massiliensis</name>
    <dbReference type="NCBI Taxonomy" id="1720316"/>
    <lineage>
        <taxon>Bacteria</taxon>
        <taxon>Bacillati</taxon>
        <taxon>Bacillota</taxon>
        <taxon>Clostridia</taxon>
        <taxon>Eubacteriales</taxon>
        <taxon>Clostridiaceae</taxon>
        <taxon>Senegalia</taxon>
    </lineage>
</organism>
<dbReference type="NCBIfam" id="TIGR00344">
    <property type="entry name" value="alaS"/>
    <property type="match status" value="1"/>
</dbReference>
<comment type="cofactor">
    <cofactor evidence="14">
        <name>Zn(2+)</name>
        <dbReference type="ChEBI" id="CHEBI:29105"/>
    </cofactor>
    <text evidence="14">Binds 1 zinc ion per subunit.</text>
</comment>
<dbReference type="EMBL" id="QXXA01000007">
    <property type="protein sequence ID" value="NBI06718.1"/>
    <property type="molecule type" value="Genomic_DNA"/>
</dbReference>
<dbReference type="HAMAP" id="MF_00036_B">
    <property type="entry name" value="Ala_tRNA_synth_B"/>
    <property type="match status" value="1"/>
</dbReference>
<dbReference type="GO" id="GO:0005829">
    <property type="term" value="C:cytosol"/>
    <property type="evidence" value="ECO:0007669"/>
    <property type="project" value="TreeGrafter"/>
</dbReference>
<dbReference type="Pfam" id="PF02272">
    <property type="entry name" value="DHHA1"/>
    <property type="match status" value="1"/>
</dbReference>
<dbReference type="GO" id="GO:0004813">
    <property type="term" value="F:alanine-tRNA ligase activity"/>
    <property type="evidence" value="ECO:0007669"/>
    <property type="project" value="UniProtKB-UniRule"/>
</dbReference>
<evidence type="ECO:0000256" key="2">
    <source>
        <dbReference type="ARBA" id="ARBA00008226"/>
    </source>
</evidence>
<sequence>MEKYNLHEIRKKYLDFFENKGHLVTNSFSLVPKDDKNLLLIIAGMAPLKPYFLGTKKPPKNRMATCQKCVRTSDIENVGKTDRHGTFFEMLGNFSFGDYFKREAINWAWEFMTKQLNISKEKLWVSVYLDDDEAYNIWNNEIGVSKNKIVRLGKEDNFWELEVGPCGPSSEIYIDRGEKYSCGDENCKPGCECDRFVEVWNLVFSQFDKDELGNYSELLNPNIDTGMGLERITAVLNDADNIFEIEPIRTIIKEIEKITNKKYKNNNKDDVSIRVITDHIRAICFLVSDGVIPSNEGRGYVLRRLIRRASRHGKLLGIKNSFLSNLSDVVIENWKEFYSNLEDKRLQIKKIIKIEEDKFEETIDQGIEILKNYIDDMKNNNETILNGYKAFKLYDTYGFPLDLTKEILEDEKLDVDEEQFNLEMENQKNRARSARDKDNKNNWDSDADFNFKINTKTRFEGYEKLSTESKVIAIIKGSQSIDTLSQNEEGYVLLENSPFYAESGGQVGDKGIFKNDKFKAYVIDTQKKNDKLLHLVNVGHGHLKIGDSLEAHVDRNRRLDIARNHSATHLLHKALKNTLGQHVNQAGSLVTDDRLRFDFTHFESLTKDELNKIEREVNEKIWNSLGVEVVETSINKAKDMGATALFDEKYGEKVRVVKMDDYTIELCGGTHVNNISQIGMFKILTESGIASGVRRIEAITGRKAYEFNLSLNDKLNTLSDVLKTNKDNLIDKAHDIMDEVRNLQKQIDSLNSKLANSKLDNILENVYNINGVNVVTKKIDGIDIDGLRQLGDKIKEKLDKAVIVLSTEKNGKVNFIATATEDAVKSGIHCGNIIREVAKITGGGGGGRPNMAQAGGNESSKIEEALDLVKSLVESQLNK</sequence>
<gene>
    <name evidence="14" type="primary">alaS</name>
    <name evidence="17" type="ORF">D3Z33_07575</name>
</gene>
<proteinExistence type="inferred from homology"/>
<dbReference type="Gene3D" id="3.30.54.20">
    <property type="match status" value="1"/>
</dbReference>
<dbReference type="FunFam" id="3.30.930.10:FF:000004">
    <property type="entry name" value="Alanine--tRNA ligase"/>
    <property type="match status" value="1"/>
</dbReference>
<dbReference type="SUPFAM" id="SSF55681">
    <property type="entry name" value="Class II aaRS and biotin synthetases"/>
    <property type="match status" value="1"/>
</dbReference>
<keyword evidence="5 14" id="KW-0479">Metal-binding</keyword>
<dbReference type="PRINTS" id="PR00980">
    <property type="entry name" value="TRNASYNTHALA"/>
</dbReference>
<evidence type="ECO:0000256" key="3">
    <source>
        <dbReference type="ARBA" id="ARBA00022555"/>
    </source>
</evidence>
<name>A0A845QZU5_9CLOT</name>
<keyword evidence="4 14" id="KW-0436">Ligase</keyword>
<keyword evidence="9 14" id="KW-0694">RNA-binding</keyword>
<keyword evidence="10 14" id="KW-0648">Protein biosynthesis</keyword>
<feature type="domain" description="Alanyl-transfer RNA synthetases family profile" evidence="16">
    <location>
        <begin position="4"/>
        <end position="710"/>
    </location>
</feature>
<dbReference type="GO" id="GO:0005524">
    <property type="term" value="F:ATP binding"/>
    <property type="evidence" value="ECO:0007669"/>
    <property type="project" value="UniProtKB-UniRule"/>
</dbReference>
<dbReference type="SUPFAM" id="SSF50447">
    <property type="entry name" value="Translation proteins"/>
    <property type="match status" value="1"/>
</dbReference>
<dbReference type="Gene3D" id="3.30.980.10">
    <property type="entry name" value="Threonyl-trna Synthetase, Chain A, domain 2"/>
    <property type="match status" value="1"/>
</dbReference>
<dbReference type="OrthoDB" id="9803884at2"/>
<dbReference type="SMART" id="SM00863">
    <property type="entry name" value="tRNA_SAD"/>
    <property type="match status" value="1"/>
</dbReference>
<keyword evidence="3 14" id="KW-0820">tRNA-binding</keyword>
<dbReference type="InterPro" id="IPR003156">
    <property type="entry name" value="DHHA1_dom"/>
</dbReference>
<evidence type="ECO:0000256" key="8">
    <source>
        <dbReference type="ARBA" id="ARBA00022840"/>
    </source>
</evidence>
<keyword evidence="7 14" id="KW-0862">Zinc</keyword>
<dbReference type="Pfam" id="PF07973">
    <property type="entry name" value="tRNA_SAD"/>
    <property type="match status" value="1"/>
</dbReference>